<protein>
    <submittedName>
        <fullName evidence="1">Uncharacterized protein</fullName>
    </submittedName>
</protein>
<gene>
    <name evidence="1" type="ORF">MILVUS5_LOCUS41829</name>
</gene>
<evidence type="ECO:0000313" key="1">
    <source>
        <dbReference type="EMBL" id="CAJ2679804.1"/>
    </source>
</evidence>
<sequence length="90" mass="10134">MPQLGLSSLSNPSSSCLFPPSFLIREDTLFALSSLSEQLLETQESGFRTSNLKNMIEQIVAEDFLIDSLEYPFLYARIFTSVAKFSCDKQ</sequence>
<accession>A0ACB0MD11</accession>
<evidence type="ECO:0000313" key="2">
    <source>
        <dbReference type="Proteomes" id="UP001177021"/>
    </source>
</evidence>
<keyword evidence="2" id="KW-1185">Reference proteome</keyword>
<dbReference type="Proteomes" id="UP001177021">
    <property type="component" value="Unassembled WGS sequence"/>
</dbReference>
<comment type="caution">
    <text evidence="1">The sequence shown here is derived from an EMBL/GenBank/DDBJ whole genome shotgun (WGS) entry which is preliminary data.</text>
</comment>
<dbReference type="EMBL" id="CASHSV030000823">
    <property type="protein sequence ID" value="CAJ2679804.1"/>
    <property type="molecule type" value="Genomic_DNA"/>
</dbReference>
<proteinExistence type="predicted"/>
<organism evidence="1 2">
    <name type="scientific">Trifolium pratense</name>
    <name type="common">Red clover</name>
    <dbReference type="NCBI Taxonomy" id="57577"/>
    <lineage>
        <taxon>Eukaryota</taxon>
        <taxon>Viridiplantae</taxon>
        <taxon>Streptophyta</taxon>
        <taxon>Embryophyta</taxon>
        <taxon>Tracheophyta</taxon>
        <taxon>Spermatophyta</taxon>
        <taxon>Magnoliopsida</taxon>
        <taxon>eudicotyledons</taxon>
        <taxon>Gunneridae</taxon>
        <taxon>Pentapetalae</taxon>
        <taxon>rosids</taxon>
        <taxon>fabids</taxon>
        <taxon>Fabales</taxon>
        <taxon>Fabaceae</taxon>
        <taxon>Papilionoideae</taxon>
        <taxon>50 kb inversion clade</taxon>
        <taxon>NPAAA clade</taxon>
        <taxon>Hologalegina</taxon>
        <taxon>IRL clade</taxon>
        <taxon>Trifolieae</taxon>
        <taxon>Trifolium</taxon>
    </lineage>
</organism>
<reference evidence="1" key="1">
    <citation type="submission" date="2023-10" db="EMBL/GenBank/DDBJ databases">
        <authorList>
            <person name="Rodriguez Cubillos JULIANA M."/>
            <person name="De Vega J."/>
        </authorList>
    </citation>
    <scope>NUCLEOTIDE SEQUENCE</scope>
</reference>
<name>A0ACB0MD11_TRIPR</name>